<dbReference type="PANTHER" id="PTHR42973">
    <property type="entry name" value="BINDING OXIDOREDUCTASE, PUTATIVE (AFU_ORTHOLOGUE AFUA_1G17690)-RELATED"/>
    <property type="match status" value="1"/>
</dbReference>
<organism evidence="7">
    <name type="scientific">Didymella rabiei</name>
    <name type="common">Chickpea ascochyta blight fungus</name>
    <name type="synonym">Mycosphaerella rabiei</name>
    <dbReference type="NCBI Taxonomy" id="5454"/>
    <lineage>
        <taxon>Eukaryota</taxon>
        <taxon>Fungi</taxon>
        <taxon>Dikarya</taxon>
        <taxon>Ascomycota</taxon>
        <taxon>Pezizomycotina</taxon>
        <taxon>Dothideomycetes</taxon>
        <taxon>Pleosporomycetidae</taxon>
        <taxon>Pleosporales</taxon>
        <taxon>Pleosporineae</taxon>
        <taxon>Didymellaceae</taxon>
        <taxon>Ascochyta</taxon>
    </lineage>
</organism>
<evidence type="ECO:0000313" key="7">
    <source>
        <dbReference type="EMBL" id="AIU56804.1"/>
    </source>
</evidence>
<evidence type="ECO:0000256" key="4">
    <source>
        <dbReference type="ARBA" id="ARBA00023002"/>
    </source>
</evidence>
<dbReference type="InterPro" id="IPR016169">
    <property type="entry name" value="FAD-bd_PCMH_sub2"/>
</dbReference>
<feature type="chain" id="PRO_5001931742" evidence="5">
    <location>
        <begin position="20"/>
        <end position="515"/>
    </location>
</feature>
<name>A0A097PUG9_DIDRA</name>
<dbReference type="BRENDA" id="1.1.3.42">
    <property type="organism ID" value="483"/>
</dbReference>
<keyword evidence="4" id="KW-0560">Oxidoreductase</keyword>
<sequence length="515" mass="56007">MRFIILNLLSLGITPTVVGHSGPHRQEAQNLNKFLKSNAINPAAINGETRHTGGVHLACAILEASNQTAVVFPSDGELYTQIDKAHASATAPKNPACIYTPNDVKGVSLGVKVATFVQAKFAIRSGGHSPMEYFANIDGGVLISLAGIKTLEYNADAQTQRSGFGNLWQDVYRHVNAQGRTVVGGRTGSVGLALTLGGGLSHLSNAYGWAAQNVLSYEMVLADGSIVIASEEENSDLYFAVKAGANNFGIVTHIVQRTYPLGKIWGGSMIFPGNASAQFMAALADYQAKGQLDKKSAILPYVGLIADAVVAQFSYLEPVERPEAFEAFYDIPVIQDLTQVWDTFAAMVTAPIPYNMTRFTYATTDLLYDKEAYLEIEQICHKYIPRMRKLEGGDIMLMPQPISVSMVDEARARGSDPMGVADQPQLWFVVSSGWNLAQDDAEAESIMLDALAEVEEYTKSQALHLPFYFLNDAFSTQMPLQSYGAVTYSKLQAASRKYDPTRVFQELVPGGFKLV</sequence>
<dbReference type="Gene3D" id="3.30.465.10">
    <property type="match status" value="1"/>
</dbReference>
<dbReference type="Pfam" id="PF01565">
    <property type="entry name" value="FAD_binding_4"/>
    <property type="match status" value="1"/>
</dbReference>
<evidence type="ECO:0000256" key="3">
    <source>
        <dbReference type="ARBA" id="ARBA00022827"/>
    </source>
</evidence>
<dbReference type="InterPro" id="IPR036318">
    <property type="entry name" value="FAD-bd_PCMH-like_sf"/>
</dbReference>
<dbReference type="PANTHER" id="PTHR42973:SF13">
    <property type="entry name" value="FAD-BINDING PCMH-TYPE DOMAIN-CONTAINING PROTEIN"/>
    <property type="match status" value="1"/>
</dbReference>
<dbReference type="InterPro" id="IPR006094">
    <property type="entry name" value="Oxid_FAD_bind_N"/>
</dbReference>
<dbReference type="SUPFAM" id="SSF56176">
    <property type="entry name" value="FAD-binding/transporter-associated domain-like"/>
    <property type="match status" value="1"/>
</dbReference>
<reference evidence="7" key="1">
    <citation type="journal article" date="2015" name="Eukaryot. Cell">
        <title>A Novel Type Pathway-Specific Regulator and Dynamic Genome Environments of a Solanapyrone Biosynthesis Gene Cluster in the Fungus Ascochyta rabiei.</title>
        <authorList>
            <person name="Kim W."/>
            <person name="Park J.J."/>
            <person name="Gang D.R."/>
            <person name="Peever T.L."/>
            <person name="Chen W."/>
        </authorList>
    </citation>
    <scope>NUCLEOTIDE SEQUENCE</scope>
    <source>
        <strain evidence="7">AR628</strain>
    </source>
</reference>
<feature type="signal peptide" evidence="5">
    <location>
        <begin position="1"/>
        <end position="19"/>
    </location>
</feature>
<dbReference type="InterPro" id="IPR016166">
    <property type="entry name" value="FAD-bd_PCMH"/>
</dbReference>
<accession>A0A097PUG9</accession>
<protein>
    <submittedName>
        <fullName evidence="7">Oxidase/Diels-Alderase</fullName>
    </submittedName>
</protein>
<keyword evidence="5" id="KW-0732">Signal</keyword>
<evidence type="ECO:0000256" key="5">
    <source>
        <dbReference type="SAM" id="SignalP"/>
    </source>
</evidence>
<dbReference type="InterPro" id="IPR050416">
    <property type="entry name" value="FAD-linked_Oxidoreductase"/>
</dbReference>
<dbReference type="AlphaFoldDB" id="A0A097PUG9"/>
<keyword evidence="2" id="KW-0285">Flavoprotein</keyword>
<evidence type="ECO:0000259" key="6">
    <source>
        <dbReference type="PROSITE" id="PS51387"/>
    </source>
</evidence>
<dbReference type="GO" id="GO:0016491">
    <property type="term" value="F:oxidoreductase activity"/>
    <property type="evidence" value="ECO:0007669"/>
    <property type="project" value="UniProtKB-KW"/>
</dbReference>
<dbReference type="EMBL" id="KR139658">
    <property type="protein sequence ID" value="AIU56804.1"/>
    <property type="molecule type" value="Genomic_DNA"/>
</dbReference>
<dbReference type="PROSITE" id="PS51387">
    <property type="entry name" value="FAD_PCMH"/>
    <property type="match status" value="1"/>
</dbReference>
<proteinExistence type="inferred from homology"/>
<feature type="domain" description="FAD-binding PCMH-type" evidence="6">
    <location>
        <begin position="91"/>
        <end position="261"/>
    </location>
</feature>
<keyword evidence="3" id="KW-0274">FAD</keyword>
<gene>
    <name evidence="7" type="primary">sol5</name>
</gene>
<comment type="similarity">
    <text evidence="1">Belongs to the oxygen-dependent FAD-linked oxidoreductase family.</text>
</comment>
<evidence type="ECO:0000256" key="1">
    <source>
        <dbReference type="ARBA" id="ARBA00005466"/>
    </source>
</evidence>
<dbReference type="GO" id="GO:0071949">
    <property type="term" value="F:FAD binding"/>
    <property type="evidence" value="ECO:0007669"/>
    <property type="project" value="InterPro"/>
</dbReference>
<evidence type="ECO:0000256" key="2">
    <source>
        <dbReference type="ARBA" id="ARBA00022630"/>
    </source>
</evidence>